<accession>A0ABY4RKS4</accession>
<evidence type="ECO:0008006" key="3">
    <source>
        <dbReference type="Google" id="ProtNLM"/>
    </source>
</evidence>
<dbReference type="EMBL" id="CP027059">
    <property type="protein sequence ID" value="UQZ82755.1"/>
    <property type="molecule type" value="Genomic_DNA"/>
</dbReference>
<reference evidence="1" key="2">
    <citation type="journal article" date="2021" name="J Anim Sci Technol">
        <title>Complete genome sequence of Paenibacillus konkukensis sp. nov. SK3146 as a potential probiotic strain.</title>
        <authorList>
            <person name="Jung H.I."/>
            <person name="Park S."/>
            <person name="Niu K.M."/>
            <person name="Lee S.W."/>
            <person name="Kothari D."/>
            <person name="Yi K.J."/>
            <person name="Kim S.K."/>
        </authorList>
    </citation>
    <scope>NUCLEOTIDE SEQUENCE</scope>
    <source>
        <strain evidence="1">SK3146</strain>
    </source>
</reference>
<reference evidence="1" key="1">
    <citation type="submission" date="2018-02" db="EMBL/GenBank/DDBJ databases">
        <authorList>
            <person name="Kim S.-K."/>
            <person name="Jung H.-I."/>
            <person name="Lee S.-W."/>
        </authorList>
    </citation>
    <scope>NUCLEOTIDE SEQUENCE</scope>
    <source>
        <strain evidence="1">SK3146</strain>
    </source>
</reference>
<evidence type="ECO:0000313" key="1">
    <source>
        <dbReference type="EMBL" id="UQZ82755.1"/>
    </source>
</evidence>
<dbReference type="RefSeq" id="WP_249864856.1">
    <property type="nucleotide sequence ID" value="NZ_CP027059.1"/>
</dbReference>
<proteinExistence type="predicted"/>
<keyword evidence="2" id="KW-1185">Reference proteome</keyword>
<gene>
    <name evidence="1" type="ORF">SK3146_01915</name>
</gene>
<dbReference type="Proteomes" id="UP001057134">
    <property type="component" value="Chromosome"/>
</dbReference>
<protein>
    <recommendedName>
        <fullName evidence="3">Hydrolase</fullName>
    </recommendedName>
</protein>
<name>A0ABY4RKS4_9BACL</name>
<organism evidence="1 2">
    <name type="scientific">Paenibacillus konkukensis</name>
    <dbReference type="NCBI Taxonomy" id="2020716"/>
    <lineage>
        <taxon>Bacteria</taxon>
        <taxon>Bacillati</taxon>
        <taxon>Bacillota</taxon>
        <taxon>Bacilli</taxon>
        <taxon>Bacillales</taxon>
        <taxon>Paenibacillaceae</taxon>
        <taxon>Paenibacillus</taxon>
    </lineage>
</organism>
<evidence type="ECO:0000313" key="2">
    <source>
        <dbReference type="Proteomes" id="UP001057134"/>
    </source>
</evidence>
<sequence>MEKKTYYIAVASSEILEPENMTGNFEFEISATEEEIEQLREMFEDSEDAHDDTAARAMIPVREYHFDKENDAADYYLREIYRKIHELGTPATREHIESMNVLQ</sequence>